<dbReference type="InterPro" id="IPR020846">
    <property type="entry name" value="MFS_dom"/>
</dbReference>
<feature type="transmembrane region" description="Helical" evidence="7">
    <location>
        <begin position="88"/>
        <end position="107"/>
    </location>
</feature>
<evidence type="ECO:0000256" key="1">
    <source>
        <dbReference type="ARBA" id="ARBA00004141"/>
    </source>
</evidence>
<evidence type="ECO:0000313" key="9">
    <source>
        <dbReference type="EMBL" id="KAB8070615.1"/>
    </source>
</evidence>
<keyword evidence="6 7" id="KW-0472">Membrane</keyword>
<dbReference type="PANTHER" id="PTHR11360">
    <property type="entry name" value="MONOCARBOXYLATE TRANSPORTER"/>
    <property type="match status" value="1"/>
</dbReference>
<evidence type="ECO:0000256" key="6">
    <source>
        <dbReference type="ARBA" id="ARBA00023136"/>
    </source>
</evidence>
<name>A0A5N5WS87_9EURO</name>
<dbReference type="InterPro" id="IPR036259">
    <property type="entry name" value="MFS_trans_sf"/>
</dbReference>
<protein>
    <submittedName>
        <fullName evidence="9">Major facilitator superfamily domain-containing protein</fullName>
    </submittedName>
</protein>
<dbReference type="EMBL" id="ML732297">
    <property type="protein sequence ID" value="KAB8070615.1"/>
    <property type="molecule type" value="Genomic_DNA"/>
</dbReference>
<dbReference type="PROSITE" id="PS50850">
    <property type="entry name" value="MFS"/>
    <property type="match status" value="1"/>
</dbReference>
<evidence type="ECO:0000256" key="4">
    <source>
        <dbReference type="ARBA" id="ARBA00022692"/>
    </source>
</evidence>
<dbReference type="InterPro" id="IPR011701">
    <property type="entry name" value="MFS"/>
</dbReference>
<comment type="similarity">
    <text evidence="2">Belongs to the major facilitator superfamily. Monocarboxylate porter (TC 2.A.1.13) family.</text>
</comment>
<keyword evidence="4 7" id="KW-0812">Transmembrane</keyword>
<gene>
    <name evidence="9" type="ORF">BDV29DRAFT_197890</name>
</gene>
<keyword evidence="3" id="KW-0813">Transport</keyword>
<feature type="transmembrane region" description="Helical" evidence="7">
    <location>
        <begin position="16"/>
        <end position="38"/>
    </location>
</feature>
<comment type="subcellular location">
    <subcellularLocation>
        <location evidence="1">Membrane</location>
        <topology evidence="1">Multi-pass membrane protein</topology>
    </subcellularLocation>
</comment>
<evidence type="ECO:0000256" key="2">
    <source>
        <dbReference type="ARBA" id="ARBA00006727"/>
    </source>
</evidence>
<dbReference type="AlphaFoldDB" id="A0A5N5WS87"/>
<feature type="transmembrane region" description="Helical" evidence="7">
    <location>
        <begin position="177"/>
        <end position="197"/>
    </location>
</feature>
<evidence type="ECO:0000256" key="5">
    <source>
        <dbReference type="ARBA" id="ARBA00022989"/>
    </source>
</evidence>
<dbReference type="Pfam" id="PF07690">
    <property type="entry name" value="MFS_1"/>
    <property type="match status" value="1"/>
</dbReference>
<proteinExistence type="inferred from homology"/>
<keyword evidence="5 7" id="KW-1133">Transmembrane helix</keyword>
<feature type="transmembrane region" description="Helical" evidence="7">
    <location>
        <begin position="349"/>
        <end position="369"/>
    </location>
</feature>
<dbReference type="SUPFAM" id="SSF103473">
    <property type="entry name" value="MFS general substrate transporter"/>
    <property type="match status" value="1"/>
</dbReference>
<dbReference type="OrthoDB" id="5667at2759"/>
<evidence type="ECO:0000256" key="7">
    <source>
        <dbReference type="SAM" id="Phobius"/>
    </source>
</evidence>
<dbReference type="Proteomes" id="UP000326565">
    <property type="component" value="Unassembled WGS sequence"/>
</dbReference>
<dbReference type="Gene3D" id="1.20.1250.20">
    <property type="entry name" value="MFS general substrate transporter like domains"/>
    <property type="match status" value="2"/>
</dbReference>
<feature type="transmembrane region" description="Helical" evidence="7">
    <location>
        <begin position="256"/>
        <end position="273"/>
    </location>
</feature>
<feature type="transmembrane region" description="Helical" evidence="7">
    <location>
        <begin position="285"/>
        <end position="304"/>
    </location>
</feature>
<evidence type="ECO:0000256" key="3">
    <source>
        <dbReference type="ARBA" id="ARBA00022448"/>
    </source>
</evidence>
<feature type="transmembrane region" description="Helical" evidence="7">
    <location>
        <begin position="58"/>
        <end position="81"/>
    </location>
</feature>
<dbReference type="GO" id="GO:0016020">
    <property type="term" value="C:membrane"/>
    <property type="evidence" value="ECO:0007669"/>
    <property type="project" value="UniProtKB-SubCell"/>
</dbReference>
<reference evidence="9 10" key="1">
    <citation type="submission" date="2019-04" db="EMBL/GenBank/DDBJ databases">
        <title>Friends and foes A comparative genomics study of 23 Aspergillus species from section Flavi.</title>
        <authorList>
            <consortium name="DOE Joint Genome Institute"/>
            <person name="Kjaerbolling I."/>
            <person name="Vesth T."/>
            <person name="Frisvad J.C."/>
            <person name="Nybo J.L."/>
            <person name="Theobald S."/>
            <person name="Kildgaard S."/>
            <person name="Isbrandt T."/>
            <person name="Kuo A."/>
            <person name="Sato A."/>
            <person name="Lyhne E.K."/>
            <person name="Kogle M.E."/>
            <person name="Wiebenga A."/>
            <person name="Kun R.S."/>
            <person name="Lubbers R.J."/>
            <person name="Makela M.R."/>
            <person name="Barry K."/>
            <person name="Chovatia M."/>
            <person name="Clum A."/>
            <person name="Daum C."/>
            <person name="Haridas S."/>
            <person name="He G."/>
            <person name="LaButti K."/>
            <person name="Lipzen A."/>
            <person name="Mondo S."/>
            <person name="Riley R."/>
            <person name="Salamov A."/>
            <person name="Simmons B.A."/>
            <person name="Magnuson J.K."/>
            <person name="Henrissat B."/>
            <person name="Mortensen U.H."/>
            <person name="Larsen T.O."/>
            <person name="Devries R.P."/>
            <person name="Grigoriev I.V."/>
            <person name="Machida M."/>
            <person name="Baker S.E."/>
            <person name="Andersen M.R."/>
        </authorList>
    </citation>
    <scope>NUCLEOTIDE SEQUENCE [LARGE SCALE GENOMIC DNA]</scope>
    <source>
        <strain evidence="9 10">CBS 151.66</strain>
    </source>
</reference>
<evidence type="ECO:0000313" key="10">
    <source>
        <dbReference type="Proteomes" id="UP000326565"/>
    </source>
</evidence>
<feature type="domain" description="Major facilitator superfamily (MFS) profile" evidence="8">
    <location>
        <begin position="1"/>
        <end position="401"/>
    </location>
</feature>
<sequence>MSTKEDTAGTPPDGGFIAWSVVVGAWCTSFCSFGWLNSVGIFQEYYERNTLKQYSASTISWIPSLQVFFMLASGPIIGYLYDRYGPRYILLFGSFLHVFGLMMTSISKEYYQFLLAQGICSAIGAAAIFQPSLSSVSGWFDKNRGAAFGILATGSSTGGVIFPIMVTHLINSVGYGWAMRIAAFLILFLLIVANLTVKCRVPPKPQTVTAQDLYRPLREPLSVTVMGAYALLTFGIYIAINYIIVSATSQGMSVALSQYLVPILNAASIFGRLGTGLVADKLGRYNMYIFVCAMTAILILALWIPATSNALNIVFAALFGFFSGAYISLSPALIAQISPPKEFGYRNGLMFLAAAIPGLVTNPIAGAILARNHGSYTGMKVYGGVFCLAGTALVVVARVMKTGPKLWAKF</sequence>
<keyword evidence="10" id="KW-1185">Reference proteome</keyword>
<organism evidence="9 10">
    <name type="scientific">Aspergillus leporis</name>
    <dbReference type="NCBI Taxonomy" id="41062"/>
    <lineage>
        <taxon>Eukaryota</taxon>
        <taxon>Fungi</taxon>
        <taxon>Dikarya</taxon>
        <taxon>Ascomycota</taxon>
        <taxon>Pezizomycotina</taxon>
        <taxon>Eurotiomycetes</taxon>
        <taxon>Eurotiomycetidae</taxon>
        <taxon>Eurotiales</taxon>
        <taxon>Aspergillaceae</taxon>
        <taxon>Aspergillus</taxon>
        <taxon>Aspergillus subgen. Circumdati</taxon>
    </lineage>
</organism>
<feature type="transmembrane region" description="Helical" evidence="7">
    <location>
        <begin position="221"/>
        <end position="244"/>
    </location>
</feature>
<dbReference type="CDD" id="cd17352">
    <property type="entry name" value="MFS_MCT_SLC16"/>
    <property type="match status" value="1"/>
</dbReference>
<dbReference type="InterPro" id="IPR050327">
    <property type="entry name" value="Proton-linked_MCT"/>
</dbReference>
<accession>A0A5N5WS87</accession>
<evidence type="ECO:0000259" key="8">
    <source>
        <dbReference type="PROSITE" id="PS50850"/>
    </source>
</evidence>
<feature type="transmembrane region" description="Helical" evidence="7">
    <location>
        <begin position="310"/>
        <end position="329"/>
    </location>
</feature>
<feature type="transmembrane region" description="Helical" evidence="7">
    <location>
        <begin position="381"/>
        <end position="400"/>
    </location>
</feature>
<feature type="transmembrane region" description="Helical" evidence="7">
    <location>
        <begin position="113"/>
        <end position="133"/>
    </location>
</feature>
<dbReference type="GO" id="GO:0022857">
    <property type="term" value="F:transmembrane transporter activity"/>
    <property type="evidence" value="ECO:0007669"/>
    <property type="project" value="InterPro"/>
</dbReference>
<feature type="transmembrane region" description="Helical" evidence="7">
    <location>
        <begin position="145"/>
        <end position="165"/>
    </location>
</feature>
<dbReference type="PANTHER" id="PTHR11360:SF224">
    <property type="entry name" value="MAJOR FACILITATOR SUPERFAMILY (MFS) PROFILE DOMAIN-CONTAINING PROTEIN-RELATED"/>
    <property type="match status" value="1"/>
</dbReference>